<dbReference type="Proteomes" id="UP000828390">
    <property type="component" value="Unassembled WGS sequence"/>
</dbReference>
<dbReference type="EMBL" id="JAIWYP010000013">
    <property type="protein sequence ID" value="KAH3715602.1"/>
    <property type="molecule type" value="Genomic_DNA"/>
</dbReference>
<keyword evidence="2" id="KW-1185">Reference proteome</keyword>
<name>A0A9D4C1I7_DREPO</name>
<protein>
    <submittedName>
        <fullName evidence="1">Uncharacterized protein</fullName>
    </submittedName>
</protein>
<reference evidence="1" key="1">
    <citation type="journal article" date="2019" name="bioRxiv">
        <title>The Genome of the Zebra Mussel, Dreissena polymorpha: A Resource for Invasive Species Research.</title>
        <authorList>
            <person name="McCartney M.A."/>
            <person name="Auch B."/>
            <person name="Kono T."/>
            <person name="Mallez S."/>
            <person name="Zhang Y."/>
            <person name="Obille A."/>
            <person name="Becker A."/>
            <person name="Abrahante J.E."/>
            <person name="Garbe J."/>
            <person name="Badalamenti J.P."/>
            <person name="Herman A."/>
            <person name="Mangelson H."/>
            <person name="Liachko I."/>
            <person name="Sullivan S."/>
            <person name="Sone E.D."/>
            <person name="Koren S."/>
            <person name="Silverstein K.A.T."/>
            <person name="Beckman K.B."/>
            <person name="Gohl D.M."/>
        </authorList>
    </citation>
    <scope>NUCLEOTIDE SEQUENCE</scope>
    <source>
        <strain evidence="1">Duluth1</strain>
        <tissue evidence="1">Whole animal</tissue>
    </source>
</reference>
<comment type="caution">
    <text evidence="1">The sequence shown here is derived from an EMBL/GenBank/DDBJ whole genome shotgun (WGS) entry which is preliminary data.</text>
</comment>
<gene>
    <name evidence="1" type="ORF">DPMN_058314</name>
</gene>
<proteinExistence type="predicted"/>
<evidence type="ECO:0000313" key="2">
    <source>
        <dbReference type="Proteomes" id="UP000828390"/>
    </source>
</evidence>
<dbReference type="AlphaFoldDB" id="A0A9D4C1I7"/>
<sequence length="111" mass="11683">MYCSYTGTLPAFIGAPQGQRLCSSSAGVCMGPGGAMVPSRLLPLPHQSLPVLLGCPSSSRRYLTFKYFPGGALVVSGRPWFIPIVPGGAPVHPDRSRIMHQGSTGIRETGL</sequence>
<reference evidence="1" key="2">
    <citation type="submission" date="2020-11" db="EMBL/GenBank/DDBJ databases">
        <authorList>
            <person name="McCartney M.A."/>
            <person name="Auch B."/>
            <person name="Kono T."/>
            <person name="Mallez S."/>
            <person name="Becker A."/>
            <person name="Gohl D.M."/>
            <person name="Silverstein K.A.T."/>
            <person name="Koren S."/>
            <person name="Bechman K.B."/>
            <person name="Herman A."/>
            <person name="Abrahante J.E."/>
            <person name="Garbe J."/>
        </authorList>
    </citation>
    <scope>NUCLEOTIDE SEQUENCE</scope>
    <source>
        <strain evidence="1">Duluth1</strain>
        <tissue evidence="1">Whole animal</tissue>
    </source>
</reference>
<organism evidence="1 2">
    <name type="scientific">Dreissena polymorpha</name>
    <name type="common">Zebra mussel</name>
    <name type="synonym">Mytilus polymorpha</name>
    <dbReference type="NCBI Taxonomy" id="45954"/>
    <lineage>
        <taxon>Eukaryota</taxon>
        <taxon>Metazoa</taxon>
        <taxon>Spiralia</taxon>
        <taxon>Lophotrochozoa</taxon>
        <taxon>Mollusca</taxon>
        <taxon>Bivalvia</taxon>
        <taxon>Autobranchia</taxon>
        <taxon>Heteroconchia</taxon>
        <taxon>Euheterodonta</taxon>
        <taxon>Imparidentia</taxon>
        <taxon>Neoheterodontei</taxon>
        <taxon>Myida</taxon>
        <taxon>Dreissenoidea</taxon>
        <taxon>Dreissenidae</taxon>
        <taxon>Dreissena</taxon>
    </lineage>
</organism>
<accession>A0A9D4C1I7</accession>
<evidence type="ECO:0000313" key="1">
    <source>
        <dbReference type="EMBL" id="KAH3715602.1"/>
    </source>
</evidence>